<sequence>MTTDRRTQMLDTALTLIAERGLRGLTHRAVQDAAGLPHGSVTYYFKTRDQLVLAVVERIIEIDRERARPAVRAAVRALAGAPADTDHRQIAALLHSWWTESRQLLLARYELDLAGARDPSIRDAMRRCGAEFRDLAELVAVQAGSPDPAFDAEVVTCLVDGLMFHFVTRGPLSGDHLSEGVRRALSSGGTVRRAT</sequence>
<dbReference type="InterPro" id="IPR009057">
    <property type="entry name" value="Homeodomain-like_sf"/>
</dbReference>
<proteinExistence type="predicted"/>
<dbReference type="AlphaFoldDB" id="A0A7W5AGG3"/>
<name>A0A7W5AGG3_9ACTN</name>
<dbReference type="SUPFAM" id="SSF48498">
    <property type="entry name" value="Tetracyclin repressor-like, C-terminal domain"/>
    <property type="match status" value="1"/>
</dbReference>
<feature type="DNA-binding region" description="H-T-H motif" evidence="2">
    <location>
        <begin position="26"/>
        <end position="45"/>
    </location>
</feature>
<keyword evidence="5" id="KW-1185">Reference proteome</keyword>
<dbReference type="Proteomes" id="UP000590749">
    <property type="component" value="Unassembled WGS sequence"/>
</dbReference>
<reference evidence="4 5" key="1">
    <citation type="submission" date="2020-08" db="EMBL/GenBank/DDBJ databases">
        <title>Genomic Encyclopedia of Type Strains, Phase III (KMG-III): the genomes of soil and plant-associated and newly described type strains.</title>
        <authorList>
            <person name="Whitman W."/>
        </authorList>
    </citation>
    <scope>NUCLEOTIDE SEQUENCE [LARGE SCALE GENOMIC DNA]</scope>
    <source>
        <strain evidence="4 5">CECT 3287</strain>
    </source>
</reference>
<dbReference type="Pfam" id="PF00440">
    <property type="entry name" value="TetR_N"/>
    <property type="match status" value="1"/>
</dbReference>
<dbReference type="Gene3D" id="1.10.357.10">
    <property type="entry name" value="Tetracycline Repressor, domain 2"/>
    <property type="match status" value="1"/>
</dbReference>
<dbReference type="InterPro" id="IPR001647">
    <property type="entry name" value="HTH_TetR"/>
</dbReference>
<dbReference type="SUPFAM" id="SSF46689">
    <property type="entry name" value="Homeodomain-like"/>
    <property type="match status" value="1"/>
</dbReference>
<dbReference type="GO" id="GO:0003700">
    <property type="term" value="F:DNA-binding transcription factor activity"/>
    <property type="evidence" value="ECO:0007669"/>
    <property type="project" value="TreeGrafter"/>
</dbReference>
<evidence type="ECO:0000313" key="5">
    <source>
        <dbReference type="Proteomes" id="UP000590749"/>
    </source>
</evidence>
<evidence type="ECO:0000313" key="4">
    <source>
        <dbReference type="EMBL" id="MBB3095882.1"/>
    </source>
</evidence>
<organism evidence="4 5">
    <name type="scientific">Actinoplanes campanulatus</name>
    <dbReference type="NCBI Taxonomy" id="113559"/>
    <lineage>
        <taxon>Bacteria</taxon>
        <taxon>Bacillati</taxon>
        <taxon>Actinomycetota</taxon>
        <taxon>Actinomycetes</taxon>
        <taxon>Micromonosporales</taxon>
        <taxon>Micromonosporaceae</taxon>
        <taxon>Actinoplanes</taxon>
    </lineage>
</organism>
<keyword evidence="1 2" id="KW-0238">DNA-binding</keyword>
<dbReference type="GO" id="GO:0000976">
    <property type="term" value="F:transcription cis-regulatory region binding"/>
    <property type="evidence" value="ECO:0007669"/>
    <property type="project" value="TreeGrafter"/>
</dbReference>
<evidence type="ECO:0000259" key="3">
    <source>
        <dbReference type="PROSITE" id="PS50977"/>
    </source>
</evidence>
<dbReference type="InterPro" id="IPR041583">
    <property type="entry name" value="TetR_C_31"/>
</dbReference>
<dbReference type="InterPro" id="IPR036271">
    <property type="entry name" value="Tet_transcr_reg_TetR-rel_C_sf"/>
</dbReference>
<dbReference type="EMBL" id="JACHXF010000007">
    <property type="protein sequence ID" value="MBB3095882.1"/>
    <property type="molecule type" value="Genomic_DNA"/>
</dbReference>
<dbReference type="PRINTS" id="PR00455">
    <property type="entry name" value="HTHTETR"/>
</dbReference>
<evidence type="ECO:0000256" key="2">
    <source>
        <dbReference type="PROSITE-ProRule" id="PRU00335"/>
    </source>
</evidence>
<dbReference type="RefSeq" id="WP_183220956.1">
    <property type="nucleotide sequence ID" value="NZ_BMPW01000005.1"/>
</dbReference>
<comment type="caution">
    <text evidence="4">The sequence shown here is derived from an EMBL/GenBank/DDBJ whole genome shotgun (WGS) entry which is preliminary data.</text>
</comment>
<accession>A0A7W5AGG3</accession>
<evidence type="ECO:0000256" key="1">
    <source>
        <dbReference type="ARBA" id="ARBA00023125"/>
    </source>
</evidence>
<gene>
    <name evidence="4" type="ORF">FHR83_003552</name>
</gene>
<dbReference type="PANTHER" id="PTHR30055:SF231">
    <property type="entry name" value="TRANSCRIPTIONAL REGULATORY PROTEIN (PROBABLY DEOR-FAMILY)-RELATED"/>
    <property type="match status" value="1"/>
</dbReference>
<dbReference type="InterPro" id="IPR050109">
    <property type="entry name" value="HTH-type_TetR-like_transc_reg"/>
</dbReference>
<protein>
    <submittedName>
        <fullName evidence="4">DNA-binding transcriptional regulator YbjK</fullName>
    </submittedName>
</protein>
<feature type="domain" description="HTH tetR-type" evidence="3">
    <location>
        <begin position="3"/>
        <end position="63"/>
    </location>
</feature>
<dbReference type="PANTHER" id="PTHR30055">
    <property type="entry name" value="HTH-TYPE TRANSCRIPTIONAL REGULATOR RUTR"/>
    <property type="match status" value="1"/>
</dbReference>
<dbReference type="PROSITE" id="PS50977">
    <property type="entry name" value="HTH_TETR_2"/>
    <property type="match status" value="1"/>
</dbReference>
<dbReference type="Pfam" id="PF17940">
    <property type="entry name" value="TetR_C_31"/>
    <property type="match status" value="1"/>
</dbReference>